<evidence type="ECO:0000313" key="3">
    <source>
        <dbReference type="Proteomes" id="UP000295706"/>
    </source>
</evidence>
<gene>
    <name evidence="2" type="ORF">EZE20_01745</name>
</gene>
<name>A0A4R4KM72_9BACT</name>
<comment type="caution">
    <text evidence="2">The sequence shown here is derived from an EMBL/GenBank/DDBJ whole genome shotgun (WGS) entry which is preliminary data.</text>
</comment>
<organism evidence="2 3">
    <name type="scientific">Arundinibacter roseus</name>
    <dbReference type="NCBI Taxonomy" id="2070510"/>
    <lineage>
        <taxon>Bacteria</taxon>
        <taxon>Pseudomonadati</taxon>
        <taxon>Bacteroidota</taxon>
        <taxon>Cytophagia</taxon>
        <taxon>Cytophagales</taxon>
        <taxon>Spirosomataceae</taxon>
        <taxon>Arundinibacter</taxon>
    </lineage>
</organism>
<feature type="compositionally biased region" description="Low complexity" evidence="1">
    <location>
        <begin position="1"/>
        <end position="10"/>
    </location>
</feature>
<keyword evidence="3" id="KW-1185">Reference proteome</keyword>
<dbReference type="RefSeq" id="WP_132113826.1">
    <property type="nucleotide sequence ID" value="NZ_SMJU01000001.1"/>
</dbReference>
<proteinExistence type="predicted"/>
<sequence>MIRGRQQYGQKQRKPLTDEKRQQMINESRACMVVQFHNNPKQMKMWSKCNQRKHRNIGDAINYLMWLVNEYKNWKGCVCSAAIFDTRATKNTGAENKIYQFERGHWVLESSNISW</sequence>
<dbReference type="EMBL" id="SMJU01000001">
    <property type="protein sequence ID" value="TDB69083.1"/>
    <property type="molecule type" value="Genomic_DNA"/>
</dbReference>
<evidence type="ECO:0000256" key="1">
    <source>
        <dbReference type="SAM" id="MobiDB-lite"/>
    </source>
</evidence>
<feature type="region of interest" description="Disordered" evidence="1">
    <location>
        <begin position="1"/>
        <end position="21"/>
    </location>
</feature>
<protein>
    <submittedName>
        <fullName evidence="2">Uncharacterized protein</fullName>
    </submittedName>
</protein>
<reference evidence="2 3" key="1">
    <citation type="submission" date="2019-02" db="EMBL/GenBank/DDBJ databases">
        <title>Arundinibacter roseus gen. nov., sp. nov., a new member of the family Cytophagaceae.</title>
        <authorList>
            <person name="Szuroczki S."/>
            <person name="Khayer B."/>
            <person name="Sproer C."/>
            <person name="Toumi M."/>
            <person name="Szabo A."/>
            <person name="Felfoldi T."/>
            <person name="Schumann P."/>
            <person name="Toth E."/>
        </authorList>
    </citation>
    <scope>NUCLEOTIDE SEQUENCE [LARGE SCALE GENOMIC DNA]</scope>
    <source>
        <strain evidence="2 3">DMA-k-7a</strain>
    </source>
</reference>
<dbReference type="AlphaFoldDB" id="A0A4R4KM72"/>
<dbReference type="Proteomes" id="UP000295706">
    <property type="component" value="Unassembled WGS sequence"/>
</dbReference>
<dbReference type="OrthoDB" id="962590at2"/>
<accession>A0A4R4KM72</accession>
<evidence type="ECO:0000313" key="2">
    <source>
        <dbReference type="EMBL" id="TDB69083.1"/>
    </source>
</evidence>